<keyword evidence="2 5" id="KW-0812">Transmembrane</keyword>
<evidence type="ECO:0000313" key="6">
    <source>
        <dbReference type="EMBL" id="ABS62035.1"/>
    </source>
</evidence>
<keyword evidence="4 5" id="KW-0472">Membrane</keyword>
<evidence type="ECO:0000256" key="3">
    <source>
        <dbReference type="ARBA" id="ARBA00022989"/>
    </source>
</evidence>
<dbReference type="EMBL" id="CP000774">
    <property type="protein sequence ID" value="ABS62035.1"/>
    <property type="molecule type" value="Genomic_DNA"/>
</dbReference>
<name>A7HQ52_PARL1</name>
<feature type="transmembrane region" description="Helical" evidence="5">
    <location>
        <begin position="161"/>
        <end position="182"/>
    </location>
</feature>
<feature type="transmembrane region" description="Helical" evidence="5">
    <location>
        <begin position="219"/>
        <end position="239"/>
    </location>
</feature>
<dbReference type="Proteomes" id="UP000006377">
    <property type="component" value="Chromosome"/>
</dbReference>
<feature type="transmembrane region" description="Helical" evidence="5">
    <location>
        <begin position="13"/>
        <end position="31"/>
    </location>
</feature>
<accession>A7HQ52</accession>
<feature type="transmembrane region" description="Helical" evidence="5">
    <location>
        <begin position="74"/>
        <end position="94"/>
    </location>
</feature>
<dbReference type="eggNOG" id="COG1346">
    <property type="taxonomic scope" value="Bacteria"/>
</dbReference>
<dbReference type="KEGG" id="pla:Plav_0412"/>
<dbReference type="PANTHER" id="PTHR30249">
    <property type="entry name" value="PUTATIVE SEROTONIN TRANSPORTER"/>
    <property type="match status" value="1"/>
</dbReference>
<feature type="transmembrane region" description="Helical" evidence="5">
    <location>
        <begin position="43"/>
        <end position="62"/>
    </location>
</feature>
<dbReference type="RefSeq" id="WP_011995326.1">
    <property type="nucleotide sequence ID" value="NC_009719.1"/>
</dbReference>
<dbReference type="STRING" id="402881.Plav_0412"/>
<protein>
    <submittedName>
        <fullName evidence="6">LrgB family protein</fullName>
    </submittedName>
</protein>
<gene>
    <name evidence="6" type="ordered locus">Plav_0412</name>
</gene>
<organism evidence="6 7">
    <name type="scientific">Parvibaculum lavamentivorans (strain DS-1 / DSM 13023 / NCIMB 13966)</name>
    <dbReference type="NCBI Taxonomy" id="402881"/>
    <lineage>
        <taxon>Bacteria</taxon>
        <taxon>Pseudomonadati</taxon>
        <taxon>Pseudomonadota</taxon>
        <taxon>Alphaproteobacteria</taxon>
        <taxon>Hyphomicrobiales</taxon>
        <taxon>Parvibaculaceae</taxon>
        <taxon>Parvibaculum</taxon>
    </lineage>
</organism>
<feature type="transmembrane region" description="Helical" evidence="5">
    <location>
        <begin position="101"/>
        <end position="122"/>
    </location>
</feature>
<dbReference type="GO" id="GO:0016020">
    <property type="term" value="C:membrane"/>
    <property type="evidence" value="ECO:0007669"/>
    <property type="project" value="UniProtKB-SubCell"/>
</dbReference>
<evidence type="ECO:0000313" key="7">
    <source>
        <dbReference type="Proteomes" id="UP000006377"/>
    </source>
</evidence>
<comment type="subcellular location">
    <subcellularLocation>
        <location evidence="1">Membrane</location>
        <topology evidence="1">Multi-pass membrane protein</topology>
    </subcellularLocation>
</comment>
<dbReference type="AlphaFoldDB" id="A7HQ52"/>
<feature type="transmembrane region" description="Helical" evidence="5">
    <location>
        <begin position="189"/>
        <end position="207"/>
    </location>
</feature>
<dbReference type="InterPro" id="IPR007300">
    <property type="entry name" value="CidB/LrgB"/>
</dbReference>
<dbReference type="HOGENOM" id="CLU_082099_0_1_5"/>
<keyword evidence="7" id="KW-1185">Reference proteome</keyword>
<evidence type="ECO:0000256" key="5">
    <source>
        <dbReference type="SAM" id="Phobius"/>
    </source>
</evidence>
<proteinExistence type="predicted"/>
<dbReference type="Pfam" id="PF04172">
    <property type="entry name" value="LrgB"/>
    <property type="match status" value="1"/>
</dbReference>
<reference evidence="6 7" key="1">
    <citation type="journal article" date="2011" name="Stand. Genomic Sci.">
        <title>Complete genome sequence of Parvibaculum lavamentivorans type strain (DS-1(T)).</title>
        <authorList>
            <person name="Schleheck D."/>
            <person name="Weiss M."/>
            <person name="Pitluck S."/>
            <person name="Bruce D."/>
            <person name="Land M.L."/>
            <person name="Han S."/>
            <person name="Saunders E."/>
            <person name="Tapia R."/>
            <person name="Detter C."/>
            <person name="Brettin T."/>
            <person name="Han J."/>
            <person name="Woyke T."/>
            <person name="Goodwin L."/>
            <person name="Pennacchio L."/>
            <person name="Nolan M."/>
            <person name="Cook A.M."/>
            <person name="Kjelleberg S."/>
            <person name="Thomas T."/>
        </authorList>
    </citation>
    <scope>NUCLEOTIDE SEQUENCE [LARGE SCALE GENOMIC DNA]</scope>
    <source>
        <strain evidence="7">DS-1 / DSM 13023 / NCIMB 13966</strain>
    </source>
</reference>
<dbReference type="PANTHER" id="PTHR30249:SF0">
    <property type="entry name" value="PLASTIDAL GLYCOLATE_GLYCERATE TRANSLOCATOR 1, CHLOROPLASTIC"/>
    <property type="match status" value="1"/>
</dbReference>
<evidence type="ECO:0000256" key="2">
    <source>
        <dbReference type="ARBA" id="ARBA00022692"/>
    </source>
</evidence>
<evidence type="ECO:0000256" key="1">
    <source>
        <dbReference type="ARBA" id="ARBA00004141"/>
    </source>
</evidence>
<evidence type="ECO:0000256" key="4">
    <source>
        <dbReference type="ARBA" id="ARBA00023136"/>
    </source>
</evidence>
<keyword evidence="3 5" id="KW-1133">Transmembrane helix</keyword>
<dbReference type="OrthoDB" id="9811701at2"/>
<sequence>MSDIGFRFIYWEHVPEGAFWIALTLALYLLARKIQQMAGGSPLANTVLLPALPIIALLWFADIHIGSYEMGGQVLLWLLGPATVAIAVPLYLNFARVRSALLPMVVSLAVGSTVAVISAIVIGEAMGASIDTIRSLAPKSVTTPIAMGIAGEIGGLPSLTAAFVIITGIIGAVFGAAFFNLLRIRDRRARGFAMGIAAHGIGTARAFQEDEVTGTFSGIAMALNGIVTALLLPALWFFFAS</sequence>